<evidence type="ECO:0000256" key="1">
    <source>
        <dbReference type="SAM" id="Phobius"/>
    </source>
</evidence>
<sequence length="115" mass="12913">MSDPPQLSAKPKFVTVEFITKFKLSDHNLVHLVAIFVACMTFNVTILFTSGALGHRLAGPLMTSDMDGTISESPGHLVRFTSDFGRRCQENIDLIPTEMRTNLNILRIERVRAEH</sequence>
<dbReference type="EMBL" id="JAODUP010000144">
    <property type="protein sequence ID" value="KAK2159868.1"/>
    <property type="molecule type" value="Genomic_DNA"/>
</dbReference>
<dbReference type="Proteomes" id="UP001208570">
    <property type="component" value="Unassembled WGS sequence"/>
</dbReference>
<accession>A0AAD9JWP3</accession>
<keyword evidence="1" id="KW-0472">Membrane</keyword>
<reference evidence="2" key="1">
    <citation type="journal article" date="2023" name="Mol. Biol. Evol.">
        <title>Third-Generation Sequencing Reveals the Adaptive Role of the Epigenome in Three Deep-Sea Polychaetes.</title>
        <authorList>
            <person name="Perez M."/>
            <person name="Aroh O."/>
            <person name="Sun Y."/>
            <person name="Lan Y."/>
            <person name="Juniper S.K."/>
            <person name="Young C.R."/>
            <person name="Angers B."/>
            <person name="Qian P.Y."/>
        </authorList>
    </citation>
    <scope>NUCLEOTIDE SEQUENCE</scope>
    <source>
        <strain evidence="2">P08H-3</strain>
    </source>
</reference>
<evidence type="ECO:0000313" key="2">
    <source>
        <dbReference type="EMBL" id="KAK2159868.1"/>
    </source>
</evidence>
<protein>
    <submittedName>
        <fullName evidence="2">Uncharacterized protein</fullName>
    </submittedName>
</protein>
<comment type="caution">
    <text evidence="2">The sequence shown here is derived from an EMBL/GenBank/DDBJ whole genome shotgun (WGS) entry which is preliminary data.</text>
</comment>
<organism evidence="2 3">
    <name type="scientific">Paralvinella palmiformis</name>
    <dbReference type="NCBI Taxonomy" id="53620"/>
    <lineage>
        <taxon>Eukaryota</taxon>
        <taxon>Metazoa</taxon>
        <taxon>Spiralia</taxon>
        <taxon>Lophotrochozoa</taxon>
        <taxon>Annelida</taxon>
        <taxon>Polychaeta</taxon>
        <taxon>Sedentaria</taxon>
        <taxon>Canalipalpata</taxon>
        <taxon>Terebellida</taxon>
        <taxon>Terebelliformia</taxon>
        <taxon>Alvinellidae</taxon>
        <taxon>Paralvinella</taxon>
    </lineage>
</organism>
<keyword evidence="3" id="KW-1185">Reference proteome</keyword>
<dbReference type="AlphaFoldDB" id="A0AAD9JWP3"/>
<keyword evidence="1" id="KW-1133">Transmembrane helix</keyword>
<name>A0AAD9JWP3_9ANNE</name>
<gene>
    <name evidence="2" type="ORF">LSH36_144g02056</name>
</gene>
<evidence type="ECO:0000313" key="3">
    <source>
        <dbReference type="Proteomes" id="UP001208570"/>
    </source>
</evidence>
<keyword evidence="1" id="KW-0812">Transmembrane</keyword>
<feature type="transmembrane region" description="Helical" evidence="1">
    <location>
        <begin position="29"/>
        <end position="53"/>
    </location>
</feature>
<proteinExistence type="predicted"/>